<evidence type="ECO:0000313" key="3">
    <source>
        <dbReference type="Proteomes" id="UP000388235"/>
    </source>
</evidence>
<dbReference type="RefSeq" id="WP_153713591.1">
    <property type="nucleotide sequence ID" value="NZ_CP045871.1"/>
</dbReference>
<proteinExistence type="predicted"/>
<accession>A0A5Q2QDL4</accession>
<protein>
    <submittedName>
        <fullName evidence="2">Isopropylmalate/homocitrate/citramalate synthase</fullName>
    </submittedName>
</protein>
<dbReference type="AlphaFoldDB" id="A0A5Q2QDL4"/>
<dbReference type="KEGG" id="llp:GH975_05670"/>
<gene>
    <name evidence="2" type="ORF">GH975_05670</name>
</gene>
<evidence type="ECO:0000313" key="2">
    <source>
        <dbReference type="EMBL" id="QGG80087.1"/>
    </source>
</evidence>
<dbReference type="Pfam" id="PF12680">
    <property type="entry name" value="SnoaL_2"/>
    <property type="match status" value="1"/>
</dbReference>
<name>A0A5Q2QDL4_9GAMM</name>
<keyword evidence="3" id="KW-1185">Reference proteome</keyword>
<dbReference type="Gene3D" id="3.10.450.50">
    <property type="match status" value="1"/>
</dbReference>
<dbReference type="EMBL" id="CP045871">
    <property type="protein sequence ID" value="QGG80087.1"/>
    <property type="molecule type" value="Genomic_DNA"/>
</dbReference>
<dbReference type="SUPFAM" id="SSF54427">
    <property type="entry name" value="NTF2-like"/>
    <property type="match status" value="1"/>
</dbReference>
<reference evidence="2 3" key="1">
    <citation type="submission" date="2019-11" db="EMBL/GenBank/DDBJ databases">
        <authorList>
            <person name="Khan S.A."/>
            <person name="Jeon C.O."/>
            <person name="Chun B.H."/>
        </authorList>
    </citation>
    <scope>NUCLEOTIDE SEQUENCE [LARGE SCALE GENOMIC DNA]</scope>
    <source>
        <strain evidence="2 3">IMCC 1097</strain>
    </source>
</reference>
<dbReference type="OrthoDB" id="582835at2"/>
<feature type="domain" description="SnoaL-like" evidence="1">
    <location>
        <begin position="8"/>
        <end position="118"/>
    </location>
</feature>
<dbReference type="InterPro" id="IPR032710">
    <property type="entry name" value="NTF2-like_dom_sf"/>
</dbReference>
<dbReference type="Proteomes" id="UP000388235">
    <property type="component" value="Chromosome"/>
</dbReference>
<evidence type="ECO:0000259" key="1">
    <source>
        <dbReference type="Pfam" id="PF12680"/>
    </source>
</evidence>
<dbReference type="InterPro" id="IPR011721">
    <property type="entry name" value="CHP02096"/>
</dbReference>
<sequence length="139" mass="15832">MADTRALIEQYYSALNSDDLPGLLALLSDDVVHDVNQSHREDGKLAFRAAFEHRRAHYDEQMVDRVICINEDGSRAATEYRMQGHYLATEDGLPRATGQAYDLQAGAFFEIKNGEIKRVTSYCNRQEWINQVSPLHDQS</sequence>
<dbReference type="NCBIfam" id="TIGR02096">
    <property type="entry name" value="ketosteroid isomerase-related protein"/>
    <property type="match status" value="1"/>
</dbReference>
<organism evidence="2 3">
    <name type="scientific">Litorivicinus lipolyticus</name>
    <dbReference type="NCBI Taxonomy" id="418701"/>
    <lineage>
        <taxon>Bacteria</taxon>
        <taxon>Pseudomonadati</taxon>
        <taxon>Pseudomonadota</taxon>
        <taxon>Gammaproteobacteria</taxon>
        <taxon>Oceanospirillales</taxon>
        <taxon>Litorivicinaceae</taxon>
        <taxon>Litorivicinus</taxon>
    </lineage>
</organism>
<dbReference type="InterPro" id="IPR037401">
    <property type="entry name" value="SnoaL-like"/>
</dbReference>